<dbReference type="Pfam" id="PF01648">
    <property type="entry name" value="ACPS"/>
    <property type="match status" value="1"/>
</dbReference>
<dbReference type="GeneID" id="18246431"/>
<dbReference type="InterPro" id="IPR050559">
    <property type="entry name" value="P-Pant_transferase_sf"/>
</dbReference>
<dbReference type="PANTHER" id="PTHR12215:SF10">
    <property type="entry name" value="L-AMINOADIPATE-SEMIALDEHYDE DEHYDROGENASE-PHOSPHOPANTETHEINYL TRANSFERASE"/>
    <property type="match status" value="1"/>
</dbReference>
<reference evidence="4 5" key="1">
    <citation type="journal article" date="2011" name="Proc. Natl. Acad. Sci. U.S.A.">
        <title>Comparative genomics of xylose-fermenting fungi for enhanced biofuel production.</title>
        <authorList>
            <person name="Wohlbach D.J."/>
            <person name="Kuo A."/>
            <person name="Sato T.K."/>
            <person name="Potts K.M."/>
            <person name="Salamov A.A."/>
            <person name="LaButti K.M."/>
            <person name="Sun H."/>
            <person name="Clum A."/>
            <person name="Pangilinan J.L."/>
            <person name="Lindquist E.A."/>
            <person name="Lucas S."/>
            <person name="Lapidus A."/>
            <person name="Jin M."/>
            <person name="Gunawan C."/>
            <person name="Balan V."/>
            <person name="Dale B.E."/>
            <person name="Jeffries T.W."/>
            <person name="Zinkel R."/>
            <person name="Barry K.W."/>
            <person name="Grigoriev I.V."/>
            <person name="Gasch A.P."/>
        </authorList>
    </citation>
    <scope>NUCLEOTIDE SEQUENCE [LARGE SCALE GENOMIC DNA]</scope>
    <source>
        <strain evidence="4">ATCC 10573</strain>
        <strain evidence="5">ATCC 10573 / BCRC 21748 / CBS 615 / JCM 9827 / NBRC 10315 / NRRL Y-1498 / VKM Y-70</strain>
    </source>
</reference>
<name>G3AWH2_CANTC</name>
<protein>
    <recommendedName>
        <fullName evidence="1">holo-[acyl-carrier-protein] synthase</fullName>
        <ecNumber evidence="1">2.7.8.7</ecNumber>
    </recommendedName>
</protein>
<dbReference type="EMBL" id="GL996510">
    <property type="protein sequence ID" value="EGV66802.1"/>
    <property type="molecule type" value="Genomic_DNA"/>
</dbReference>
<dbReference type="EC" id="2.7.8.7" evidence="1"/>
<sequence length="319" mass="36840">MTLLQEVQIEQGILLFVTYITPELYEWFQDDYNWETTLRLVPLRQQLELRNMADHSAKVKRLITRLFLTLTLNYVIHNHENDPWEPLIFSYNKYGKPSVPEASISFNSSTSNHTICIVINNIGNMAPIGVDLSHEQQKIDKSTVLEDFKAIFHSSEITQLQGVPDTSLQYKMFNQFWTLKEAFTKYLGYGLNVDLGSFWFDLHNEQVIDVPNSATEFYRAIHNDKDQNRRNAVPFEISWHTNISVDTRNLQLPSTARENDLGNISLICQSGVLLNSSTKAHTLPVIISLISDGRVSHQNRIHTFNYHIDLHRILSNNHA</sequence>
<dbReference type="GO" id="GO:0008897">
    <property type="term" value="F:holo-[acyl-carrier-protein] synthase activity"/>
    <property type="evidence" value="ECO:0007669"/>
    <property type="project" value="UniProtKB-EC"/>
</dbReference>
<evidence type="ECO:0000313" key="4">
    <source>
        <dbReference type="EMBL" id="EGV66802.1"/>
    </source>
</evidence>
<organism evidence="5">
    <name type="scientific">Candida tenuis (strain ATCC 10573 / BCRC 21748 / CBS 615 / JCM 9827 / NBRC 10315 / NRRL Y-1498 / VKM Y-70)</name>
    <name type="common">Yeast</name>
    <name type="synonym">Yamadazyma tenuis</name>
    <dbReference type="NCBI Taxonomy" id="590646"/>
    <lineage>
        <taxon>Eukaryota</taxon>
        <taxon>Fungi</taxon>
        <taxon>Dikarya</taxon>
        <taxon>Ascomycota</taxon>
        <taxon>Saccharomycotina</taxon>
        <taxon>Pichiomycetes</taxon>
        <taxon>Debaryomycetaceae</taxon>
        <taxon>Yamadazyma</taxon>
    </lineage>
</organism>
<dbReference type="InterPro" id="IPR037143">
    <property type="entry name" value="4-PPantetheinyl_Trfase_dom_sf"/>
</dbReference>
<keyword evidence="5" id="KW-1185">Reference proteome</keyword>
<dbReference type="Gene3D" id="3.90.470.20">
    <property type="entry name" value="4'-phosphopantetheinyl transferase domain"/>
    <property type="match status" value="2"/>
</dbReference>
<dbReference type="InterPro" id="IPR008278">
    <property type="entry name" value="4-PPantetheinyl_Trfase_dom"/>
</dbReference>
<dbReference type="PANTHER" id="PTHR12215">
    <property type="entry name" value="PHOSPHOPANTETHEINE TRANSFERASE"/>
    <property type="match status" value="1"/>
</dbReference>
<dbReference type="OrthoDB" id="26719at2759"/>
<dbReference type="KEGG" id="cten:18246431"/>
<dbReference type="Proteomes" id="UP000000707">
    <property type="component" value="Unassembled WGS sequence"/>
</dbReference>
<dbReference type="eggNOG" id="KOG0945">
    <property type="taxonomic scope" value="Eukaryota"/>
</dbReference>
<dbReference type="AlphaFoldDB" id="G3AWH2"/>
<evidence type="ECO:0000256" key="2">
    <source>
        <dbReference type="ARBA" id="ARBA00022679"/>
    </source>
</evidence>
<keyword evidence="2" id="KW-0808">Transferase</keyword>
<dbReference type="GO" id="GO:0000287">
    <property type="term" value="F:magnesium ion binding"/>
    <property type="evidence" value="ECO:0007669"/>
    <property type="project" value="InterPro"/>
</dbReference>
<dbReference type="GO" id="GO:0019878">
    <property type="term" value="P:lysine biosynthetic process via aminoadipic acid"/>
    <property type="evidence" value="ECO:0007669"/>
    <property type="project" value="TreeGrafter"/>
</dbReference>
<accession>G3AWH2</accession>
<dbReference type="STRING" id="590646.G3AWH2"/>
<evidence type="ECO:0000259" key="3">
    <source>
        <dbReference type="Pfam" id="PF01648"/>
    </source>
</evidence>
<dbReference type="SUPFAM" id="SSF56214">
    <property type="entry name" value="4'-phosphopantetheinyl transferase"/>
    <property type="match status" value="2"/>
</dbReference>
<dbReference type="GO" id="GO:0005829">
    <property type="term" value="C:cytosol"/>
    <property type="evidence" value="ECO:0007669"/>
    <property type="project" value="TreeGrafter"/>
</dbReference>
<proteinExistence type="predicted"/>
<dbReference type="HOGENOM" id="CLU_839360_0_0_1"/>
<feature type="domain" description="4'-phosphopantetheinyl transferase" evidence="3">
    <location>
        <begin position="127"/>
        <end position="223"/>
    </location>
</feature>
<gene>
    <name evidence="4" type="ORF">CANTEDRAFT_112259</name>
</gene>
<evidence type="ECO:0000313" key="5">
    <source>
        <dbReference type="Proteomes" id="UP000000707"/>
    </source>
</evidence>
<dbReference type="EMBL" id="GL996510">
    <property type="protein sequence ID" value="EGV66801.1"/>
    <property type="molecule type" value="Genomic_DNA"/>
</dbReference>
<evidence type="ECO:0000256" key="1">
    <source>
        <dbReference type="ARBA" id="ARBA00013172"/>
    </source>
</evidence>